<sequence length="378" mass="40671">MWALTHVRIMDGTGLDIEDGGMLIDNGRIVDVSAHLQVPLHAEEVSGQGRLCLPGFIDAHSHIGLSTSGETLGNQDVNEATEAITADVRALDGINPQDPAIKEALAQGVTTAFVTMGSANVISGMGSVVHLWGETVEDMVIAPAAGMKAAMGENPIRVHGNLKHRPSSRPGVAAILREWLERARLYAQQSHIGYKDYDPRLEALAAVVRRDIPLRVHAHRADDILTAIRIGREFRINLVIDHGTEADLVIDQIKAAGVFVVTGPSFSARTKQELRHKGFHTPAALVKAKIVTAVASDHPVVPAEYLRLYAGLTMRQGLSFTEALSTITTAPAKILGMDDQLGQLKAGYRADFVLWKGNPLTDIQAEATAVYIAGQHVL</sequence>
<protein>
    <submittedName>
        <fullName evidence="2">Imidazolonepropionase</fullName>
    </submittedName>
</protein>
<dbReference type="EMBL" id="FWWY01000001">
    <property type="protein sequence ID" value="SMC05424.1"/>
    <property type="molecule type" value="Genomic_DNA"/>
</dbReference>
<proteinExistence type="predicted"/>
<dbReference type="Gene3D" id="3.20.20.140">
    <property type="entry name" value="Metal-dependent hydrolases"/>
    <property type="match status" value="1"/>
</dbReference>
<accession>A0A1W1WGJ9</accession>
<dbReference type="RefSeq" id="WP_084661603.1">
    <property type="nucleotide sequence ID" value="NZ_FWWY01000001.1"/>
</dbReference>
<dbReference type="InterPro" id="IPR006680">
    <property type="entry name" value="Amidohydro-rel"/>
</dbReference>
<reference evidence="3" key="1">
    <citation type="submission" date="2017-04" db="EMBL/GenBank/DDBJ databases">
        <authorList>
            <person name="Varghese N."/>
            <person name="Submissions S."/>
        </authorList>
    </citation>
    <scope>NUCLEOTIDE SEQUENCE [LARGE SCALE GENOMIC DNA]</scope>
    <source>
        <strain evidence="3">DSM 9293</strain>
    </source>
</reference>
<name>A0A1W1WGJ9_SULTA</name>
<dbReference type="InterPro" id="IPR051781">
    <property type="entry name" value="Metallo-dep_Hydrolase"/>
</dbReference>
<dbReference type="PANTHER" id="PTHR43135:SF3">
    <property type="entry name" value="ALPHA-D-RIBOSE 1-METHYLPHOSPHONATE 5-TRIPHOSPHATE DIPHOSPHATASE"/>
    <property type="match status" value="1"/>
</dbReference>
<dbReference type="Pfam" id="PF01979">
    <property type="entry name" value="Amidohydro_1"/>
    <property type="match status" value="1"/>
</dbReference>
<evidence type="ECO:0000313" key="2">
    <source>
        <dbReference type="EMBL" id="SMC05424.1"/>
    </source>
</evidence>
<dbReference type="InterPro" id="IPR032466">
    <property type="entry name" value="Metal_Hydrolase"/>
</dbReference>
<dbReference type="GO" id="GO:0016810">
    <property type="term" value="F:hydrolase activity, acting on carbon-nitrogen (but not peptide) bonds"/>
    <property type="evidence" value="ECO:0007669"/>
    <property type="project" value="InterPro"/>
</dbReference>
<evidence type="ECO:0000313" key="3">
    <source>
        <dbReference type="Proteomes" id="UP000192660"/>
    </source>
</evidence>
<gene>
    <name evidence="2" type="ORF">SAMN00768000_2242</name>
</gene>
<dbReference type="CDD" id="cd01309">
    <property type="entry name" value="Met_dep_hydrolase_C"/>
    <property type="match status" value="1"/>
</dbReference>
<keyword evidence="3" id="KW-1185">Reference proteome</keyword>
<dbReference type="InterPro" id="IPR011059">
    <property type="entry name" value="Metal-dep_hydrolase_composite"/>
</dbReference>
<dbReference type="SUPFAM" id="SSF51556">
    <property type="entry name" value="Metallo-dependent hydrolases"/>
    <property type="match status" value="1"/>
</dbReference>
<dbReference type="PANTHER" id="PTHR43135">
    <property type="entry name" value="ALPHA-D-RIBOSE 1-METHYLPHOSPHONATE 5-TRIPHOSPHATE DIPHOSPHATASE"/>
    <property type="match status" value="1"/>
</dbReference>
<dbReference type="SUPFAM" id="SSF51338">
    <property type="entry name" value="Composite domain of metallo-dependent hydrolases"/>
    <property type="match status" value="1"/>
</dbReference>
<dbReference type="STRING" id="28034.BFX07_09020"/>
<evidence type="ECO:0000259" key="1">
    <source>
        <dbReference type="Pfam" id="PF01979"/>
    </source>
</evidence>
<feature type="domain" description="Amidohydrolase-related" evidence="1">
    <location>
        <begin position="53"/>
        <end position="368"/>
    </location>
</feature>
<dbReference type="AlphaFoldDB" id="A0A1W1WGJ9"/>
<dbReference type="Proteomes" id="UP000192660">
    <property type="component" value="Unassembled WGS sequence"/>
</dbReference>
<dbReference type="OrthoDB" id="9802793at2"/>
<organism evidence="2 3">
    <name type="scientific">Sulfobacillus thermosulfidooxidans (strain DSM 9293 / VKM B-1269 / AT-1)</name>
    <dbReference type="NCBI Taxonomy" id="929705"/>
    <lineage>
        <taxon>Bacteria</taxon>
        <taxon>Bacillati</taxon>
        <taxon>Bacillota</taxon>
        <taxon>Clostridia</taxon>
        <taxon>Eubacteriales</taxon>
        <taxon>Clostridiales Family XVII. Incertae Sedis</taxon>
        <taxon>Sulfobacillus</taxon>
    </lineage>
</organism>